<sequence length="264" mass="28662">MARKVREPAVAELFYPGEAESLRRLLGELMSRPVAEPHTPKALIVPHAGYVFSGSTAAAAYARIAPAHARIERVVLLGPAHRVRFAGLAAHTGDAFLTPLGEVALDGSALGRLADLAYVSFSDKAHAEEHSLEVQVPFLQYLLDDFRLVPLAVGDASAEAVAAVLERLWGGAETLVVISTDLSHYHDYETARRLDNRTAENILGKRPEAIGYQDACGRTPLVGLLELARRRELRIEQLRLCSSGDTAGNRQRVVGYGAFAVYEN</sequence>
<name>A4BV59_9GAMM</name>
<evidence type="ECO:0000256" key="2">
    <source>
        <dbReference type="HAMAP-Rule" id="MF_00055"/>
    </source>
</evidence>
<accession>A4BV59</accession>
<dbReference type="OrthoDB" id="9782820at2"/>
<protein>
    <recommendedName>
        <fullName evidence="2">MEMO1 family protein NB231_00440</fullName>
    </recommendedName>
</protein>
<dbReference type="STRING" id="314278.NB231_00440"/>
<dbReference type="Pfam" id="PF01875">
    <property type="entry name" value="Memo"/>
    <property type="match status" value="1"/>
</dbReference>
<dbReference type="NCBIfam" id="TIGR04336">
    <property type="entry name" value="AmmeMemoSam_B"/>
    <property type="match status" value="1"/>
</dbReference>
<dbReference type="PANTHER" id="PTHR11060:SF0">
    <property type="entry name" value="PROTEIN MEMO1"/>
    <property type="match status" value="1"/>
</dbReference>
<dbReference type="PANTHER" id="PTHR11060">
    <property type="entry name" value="PROTEIN MEMO1"/>
    <property type="match status" value="1"/>
</dbReference>
<dbReference type="RefSeq" id="WP_004998692.1">
    <property type="nucleotide sequence ID" value="NZ_CH672427.1"/>
</dbReference>
<evidence type="ECO:0000256" key="1">
    <source>
        <dbReference type="ARBA" id="ARBA00006315"/>
    </source>
</evidence>
<dbReference type="InterPro" id="IPR002737">
    <property type="entry name" value="MEMO1_fam"/>
</dbReference>
<dbReference type="Gene3D" id="3.40.830.10">
    <property type="entry name" value="LigB-like"/>
    <property type="match status" value="1"/>
</dbReference>
<evidence type="ECO:0000313" key="3">
    <source>
        <dbReference type="EMBL" id="EAR20401.1"/>
    </source>
</evidence>
<dbReference type="CDD" id="cd07361">
    <property type="entry name" value="MEMO_like"/>
    <property type="match status" value="1"/>
</dbReference>
<dbReference type="EMBL" id="AAOF01000023">
    <property type="protein sequence ID" value="EAR20401.1"/>
    <property type="molecule type" value="Genomic_DNA"/>
</dbReference>
<keyword evidence="4" id="KW-1185">Reference proteome</keyword>
<comment type="similarity">
    <text evidence="1 2">Belongs to the MEMO1 family.</text>
</comment>
<evidence type="ECO:0000313" key="4">
    <source>
        <dbReference type="Proteomes" id="UP000003374"/>
    </source>
</evidence>
<reference evidence="3 4" key="1">
    <citation type="submission" date="2006-02" db="EMBL/GenBank/DDBJ databases">
        <authorList>
            <person name="Waterbury J."/>
            <person name="Ferriera S."/>
            <person name="Johnson J."/>
            <person name="Kravitz S."/>
            <person name="Halpern A."/>
            <person name="Remington K."/>
            <person name="Beeson K."/>
            <person name="Tran B."/>
            <person name="Rogers Y.-H."/>
            <person name="Friedman R."/>
            <person name="Venter J.C."/>
        </authorList>
    </citation>
    <scope>NUCLEOTIDE SEQUENCE [LARGE SCALE GENOMIC DNA]</scope>
    <source>
        <strain evidence="3 4">Nb-231</strain>
    </source>
</reference>
<dbReference type="HOGENOM" id="CLU_038085_2_0_6"/>
<dbReference type="AlphaFoldDB" id="A4BV59"/>
<gene>
    <name evidence="3" type="ORF">NB231_00440</name>
</gene>
<dbReference type="Proteomes" id="UP000003374">
    <property type="component" value="Unassembled WGS sequence"/>
</dbReference>
<dbReference type="HAMAP" id="MF_00055">
    <property type="entry name" value="MEMO1"/>
    <property type="match status" value="1"/>
</dbReference>
<dbReference type="eggNOG" id="COG1355">
    <property type="taxonomic scope" value="Bacteria"/>
</dbReference>
<comment type="caution">
    <text evidence="3">The sequence shown here is derived from an EMBL/GenBank/DDBJ whole genome shotgun (WGS) entry which is preliminary data.</text>
</comment>
<organism evidence="3 4">
    <name type="scientific">Nitrococcus mobilis Nb-231</name>
    <dbReference type="NCBI Taxonomy" id="314278"/>
    <lineage>
        <taxon>Bacteria</taxon>
        <taxon>Pseudomonadati</taxon>
        <taxon>Pseudomonadota</taxon>
        <taxon>Gammaproteobacteria</taxon>
        <taxon>Chromatiales</taxon>
        <taxon>Ectothiorhodospiraceae</taxon>
        <taxon>Nitrococcus</taxon>
    </lineage>
</organism>
<proteinExistence type="inferred from homology"/>